<evidence type="ECO:0000313" key="2">
    <source>
        <dbReference type="EMBL" id="GGZ20599.1"/>
    </source>
</evidence>
<comment type="caution">
    <text evidence="2">The sequence shown here is derived from an EMBL/GenBank/DDBJ whole genome shotgun (WGS) entry which is preliminary data.</text>
</comment>
<organism evidence="2 3">
    <name type="scientific">Echinicola pacifica</name>
    <dbReference type="NCBI Taxonomy" id="346377"/>
    <lineage>
        <taxon>Bacteria</taxon>
        <taxon>Pseudomonadati</taxon>
        <taxon>Bacteroidota</taxon>
        <taxon>Cytophagia</taxon>
        <taxon>Cytophagales</taxon>
        <taxon>Cyclobacteriaceae</taxon>
        <taxon>Echinicola</taxon>
    </lineage>
</organism>
<reference evidence="2" key="2">
    <citation type="submission" date="2020-09" db="EMBL/GenBank/DDBJ databases">
        <authorList>
            <person name="Sun Q."/>
            <person name="Kim S."/>
        </authorList>
    </citation>
    <scope>NUCLEOTIDE SEQUENCE</scope>
    <source>
        <strain evidence="2">KCTC 12368</strain>
    </source>
</reference>
<accession>A0A918ULL2</accession>
<dbReference type="InterPro" id="IPR024775">
    <property type="entry name" value="DinB-like"/>
</dbReference>
<gene>
    <name evidence="2" type="primary">yfiT</name>
    <name evidence="2" type="ORF">GCM10007049_11470</name>
</gene>
<dbReference type="EMBL" id="BMWX01000002">
    <property type="protein sequence ID" value="GGZ20599.1"/>
    <property type="molecule type" value="Genomic_DNA"/>
</dbReference>
<protein>
    <submittedName>
        <fullName evidence="2">Metal-dependent hydrolase YfiT</fullName>
    </submittedName>
</protein>
<proteinExistence type="predicted"/>
<name>A0A918ULL2_9BACT</name>
<dbReference type="InterPro" id="IPR034660">
    <property type="entry name" value="DinB/YfiT-like"/>
</dbReference>
<sequence>MDSVELEKLKYPIGQHHEQTYFSEEDIQHWIRDISSFPEQLEQITASLTEEQLEYLHRPDGWTVRQLVHHCADSHMNALMRSKLALTEHKPVVTTYDEVKWAKLNDSMAADISSSLEILHGIHQRWTMLLDNLNEAQLKRTFYHPGQRREVSLGGVIDHYSWHGKHHLAHIRQALEYKGDFEREYIL</sequence>
<feature type="domain" description="DinB-like" evidence="1">
    <location>
        <begin position="39"/>
        <end position="171"/>
    </location>
</feature>
<keyword evidence="3" id="KW-1185">Reference proteome</keyword>
<dbReference type="Pfam" id="PF12867">
    <property type="entry name" value="DinB_2"/>
    <property type="match status" value="1"/>
</dbReference>
<reference evidence="2" key="1">
    <citation type="journal article" date="2014" name="Int. J. Syst. Evol. Microbiol.">
        <title>Complete genome sequence of Corynebacterium casei LMG S-19264T (=DSM 44701T), isolated from a smear-ripened cheese.</title>
        <authorList>
            <consortium name="US DOE Joint Genome Institute (JGI-PGF)"/>
            <person name="Walter F."/>
            <person name="Albersmeier A."/>
            <person name="Kalinowski J."/>
            <person name="Ruckert C."/>
        </authorList>
    </citation>
    <scope>NUCLEOTIDE SEQUENCE</scope>
    <source>
        <strain evidence="2">KCTC 12368</strain>
    </source>
</reference>
<dbReference type="SUPFAM" id="SSF109854">
    <property type="entry name" value="DinB/YfiT-like putative metalloenzymes"/>
    <property type="match status" value="1"/>
</dbReference>
<dbReference type="GO" id="GO:0016787">
    <property type="term" value="F:hydrolase activity"/>
    <property type="evidence" value="ECO:0007669"/>
    <property type="project" value="UniProtKB-KW"/>
</dbReference>
<dbReference type="Proteomes" id="UP000619457">
    <property type="component" value="Unassembled WGS sequence"/>
</dbReference>
<dbReference type="RefSeq" id="WP_018472318.1">
    <property type="nucleotide sequence ID" value="NZ_BMWX01000002.1"/>
</dbReference>
<evidence type="ECO:0000313" key="3">
    <source>
        <dbReference type="Proteomes" id="UP000619457"/>
    </source>
</evidence>
<evidence type="ECO:0000259" key="1">
    <source>
        <dbReference type="Pfam" id="PF12867"/>
    </source>
</evidence>
<dbReference type="NCBIfam" id="NF009807">
    <property type="entry name" value="PRK13291.1"/>
    <property type="match status" value="1"/>
</dbReference>
<keyword evidence="2" id="KW-0378">Hydrolase</keyword>
<dbReference type="Gene3D" id="1.20.120.450">
    <property type="entry name" value="dinb family like domain"/>
    <property type="match status" value="1"/>
</dbReference>
<dbReference type="AlphaFoldDB" id="A0A918ULL2"/>